<evidence type="ECO:0000313" key="2">
    <source>
        <dbReference type="Proteomes" id="UP000606786"/>
    </source>
</evidence>
<dbReference type="EMBL" id="CAJHJT010000034">
    <property type="protein sequence ID" value="CAD7005565.1"/>
    <property type="molecule type" value="Genomic_DNA"/>
</dbReference>
<dbReference type="Proteomes" id="UP000606786">
    <property type="component" value="Unassembled WGS sequence"/>
</dbReference>
<sequence>MHDRRSFPVADATQHHYRYHHHYHINAPSLSLPFPLLITDRVRGKPDQSCGFQRKQVTTSNAIAVAANIGYNKTQVLDDRQQATSCCNKITFIFTLLNVKNFGTTS</sequence>
<protein>
    <submittedName>
        <fullName evidence="1">(Mediterranean fruit fly) hypothetical protein</fullName>
    </submittedName>
</protein>
<reference evidence="1" key="1">
    <citation type="submission" date="2020-11" db="EMBL/GenBank/DDBJ databases">
        <authorList>
            <person name="Whitehead M."/>
        </authorList>
    </citation>
    <scope>NUCLEOTIDE SEQUENCE</scope>
    <source>
        <strain evidence="1">EGII</strain>
    </source>
</reference>
<accession>A0A811V585</accession>
<name>A0A811V585_CERCA</name>
<feature type="non-terminal residue" evidence="1">
    <location>
        <position position="106"/>
    </location>
</feature>
<dbReference type="AlphaFoldDB" id="A0A811V585"/>
<comment type="caution">
    <text evidence="1">The sequence shown here is derived from an EMBL/GenBank/DDBJ whole genome shotgun (WGS) entry which is preliminary data.</text>
</comment>
<gene>
    <name evidence="1" type="ORF">CCAP1982_LOCUS13925</name>
</gene>
<organism evidence="1 2">
    <name type="scientific">Ceratitis capitata</name>
    <name type="common">Mediterranean fruit fly</name>
    <name type="synonym">Tephritis capitata</name>
    <dbReference type="NCBI Taxonomy" id="7213"/>
    <lineage>
        <taxon>Eukaryota</taxon>
        <taxon>Metazoa</taxon>
        <taxon>Ecdysozoa</taxon>
        <taxon>Arthropoda</taxon>
        <taxon>Hexapoda</taxon>
        <taxon>Insecta</taxon>
        <taxon>Pterygota</taxon>
        <taxon>Neoptera</taxon>
        <taxon>Endopterygota</taxon>
        <taxon>Diptera</taxon>
        <taxon>Brachycera</taxon>
        <taxon>Muscomorpha</taxon>
        <taxon>Tephritoidea</taxon>
        <taxon>Tephritidae</taxon>
        <taxon>Ceratitis</taxon>
        <taxon>Ceratitis</taxon>
    </lineage>
</organism>
<evidence type="ECO:0000313" key="1">
    <source>
        <dbReference type="EMBL" id="CAD7005565.1"/>
    </source>
</evidence>
<keyword evidence="2" id="KW-1185">Reference proteome</keyword>
<proteinExistence type="predicted"/>